<comment type="caution">
    <text evidence="2">The sequence shown here is derived from an EMBL/GenBank/DDBJ whole genome shotgun (WGS) entry which is preliminary data.</text>
</comment>
<feature type="compositionally biased region" description="Low complexity" evidence="1">
    <location>
        <begin position="1"/>
        <end position="19"/>
    </location>
</feature>
<feature type="region of interest" description="Disordered" evidence="1">
    <location>
        <begin position="295"/>
        <end position="318"/>
    </location>
</feature>
<dbReference type="Proteomes" id="UP001189429">
    <property type="component" value="Unassembled WGS sequence"/>
</dbReference>
<evidence type="ECO:0000313" key="2">
    <source>
        <dbReference type="EMBL" id="CAK0839452.1"/>
    </source>
</evidence>
<feature type="compositionally biased region" description="Low complexity" evidence="1">
    <location>
        <begin position="175"/>
        <end position="191"/>
    </location>
</feature>
<name>A0ABN9T3D9_9DINO</name>
<feature type="region of interest" description="Disordered" evidence="1">
    <location>
        <begin position="1"/>
        <end position="28"/>
    </location>
</feature>
<keyword evidence="3" id="KW-1185">Reference proteome</keyword>
<evidence type="ECO:0000313" key="3">
    <source>
        <dbReference type="Proteomes" id="UP001189429"/>
    </source>
</evidence>
<dbReference type="EMBL" id="CAUYUJ010014294">
    <property type="protein sequence ID" value="CAK0839452.1"/>
    <property type="molecule type" value="Genomic_DNA"/>
</dbReference>
<sequence>MDPALKASRSSMLSSASTPEDPDEDAPKAEEVEVYNRLHDHHLGLPVGVHDEAFADPLDGSLRFERIAMHRSLRLECEDESLNFSEAIRELSLEMREGVSGGFGLDVIEAGTSSVARTLVIGSEEERAAVVRAFEWDRVHTRRKMGDRRRGARQRCMSLGCVPCGGGAGRRRRPASAPAGEGHAAGAAAQAPRREVPGMEEAEAYAKELWDAAEPSARPSGTARPSGIGLARARQARSDTRSSSTCAALLWELLAPEGPSGGRGSASSSRGATAGVGHALSCSCDCLLLCPWIPPPVPNSSAGRQRTSTPWRSRSSGR</sequence>
<feature type="region of interest" description="Disordered" evidence="1">
    <location>
        <begin position="167"/>
        <end position="199"/>
    </location>
</feature>
<accession>A0ABN9T3D9</accession>
<evidence type="ECO:0000256" key="1">
    <source>
        <dbReference type="SAM" id="MobiDB-lite"/>
    </source>
</evidence>
<feature type="compositionally biased region" description="Polar residues" evidence="1">
    <location>
        <begin position="299"/>
        <end position="318"/>
    </location>
</feature>
<gene>
    <name evidence="2" type="ORF">PCOR1329_LOCUS35124</name>
</gene>
<proteinExistence type="predicted"/>
<feature type="region of interest" description="Disordered" evidence="1">
    <location>
        <begin position="212"/>
        <end position="239"/>
    </location>
</feature>
<protein>
    <submittedName>
        <fullName evidence="2">Uncharacterized protein</fullName>
    </submittedName>
</protein>
<organism evidence="2 3">
    <name type="scientific">Prorocentrum cordatum</name>
    <dbReference type="NCBI Taxonomy" id="2364126"/>
    <lineage>
        <taxon>Eukaryota</taxon>
        <taxon>Sar</taxon>
        <taxon>Alveolata</taxon>
        <taxon>Dinophyceae</taxon>
        <taxon>Prorocentrales</taxon>
        <taxon>Prorocentraceae</taxon>
        <taxon>Prorocentrum</taxon>
    </lineage>
</organism>
<reference evidence="2" key="1">
    <citation type="submission" date="2023-10" db="EMBL/GenBank/DDBJ databases">
        <authorList>
            <person name="Chen Y."/>
            <person name="Shah S."/>
            <person name="Dougan E. K."/>
            <person name="Thang M."/>
            <person name="Chan C."/>
        </authorList>
    </citation>
    <scope>NUCLEOTIDE SEQUENCE [LARGE SCALE GENOMIC DNA]</scope>
</reference>